<evidence type="ECO:0008006" key="4">
    <source>
        <dbReference type="Google" id="ProtNLM"/>
    </source>
</evidence>
<dbReference type="Gene3D" id="3.20.20.80">
    <property type="entry name" value="Glycosidases"/>
    <property type="match status" value="1"/>
</dbReference>
<dbReference type="InterPro" id="IPR017853">
    <property type="entry name" value="GH"/>
</dbReference>
<dbReference type="GO" id="GO:0009313">
    <property type="term" value="P:oligosaccharide catabolic process"/>
    <property type="evidence" value="ECO:0007669"/>
    <property type="project" value="TreeGrafter"/>
</dbReference>
<accession>A0A9D1EW90</accession>
<reference evidence="2" key="1">
    <citation type="submission" date="2020-10" db="EMBL/GenBank/DDBJ databases">
        <authorList>
            <person name="Gilroy R."/>
        </authorList>
    </citation>
    <scope>NUCLEOTIDE SEQUENCE</scope>
    <source>
        <strain evidence="2">6276</strain>
    </source>
</reference>
<feature type="signal peptide" evidence="1">
    <location>
        <begin position="1"/>
        <end position="22"/>
    </location>
</feature>
<dbReference type="PANTHER" id="PTHR10357:SF179">
    <property type="entry name" value="NEUTRAL AND BASIC AMINO ACID TRANSPORT PROTEIN RBAT"/>
    <property type="match status" value="1"/>
</dbReference>
<keyword evidence="1" id="KW-0732">Signal</keyword>
<dbReference type="PANTHER" id="PTHR10357">
    <property type="entry name" value="ALPHA-AMYLASE FAMILY MEMBER"/>
    <property type="match status" value="1"/>
</dbReference>
<evidence type="ECO:0000313" key="3">
    <source>
        <dbReference type="Proteomes" id="UP000823928"/>
    </source>
</evidence>
<reference evidence="2" key="2">
    <citation type="journal article" date="2021" name="PeerJ">
        <title>Extensive microbial diversity within the chicken gut microbiome revealed by metagenomics and culture.</title>
        <authorList>
            <person name="Gilroy R."/>
            <person name="Ravi A."/>
            <person name="Getino M."/>
            <person name="Pursley I."/>
            <person name="Horton D.L."/>
            <person name="Alikhan N.F."/>
            <person name="Baker D."/>
            <person name="Gharbi K."/>
            <person name="Hall N."/>
            <person name="Watson M."/>
            <person name="Adriaenssens E.M."/>
            <person name="Foster-Nyarko E."/>
            <person name="Jarju S."/>
            <person name="Secka A."/>
            <person name="Antonio M."/>
            <person name="Oren A."/>
            <person name="Chaudhuri R.R."/>
            <person name="La Ragione R."/>
            <person name="Hildebrand F."/>
            <person name="Pallen M.J."/>
        </authorList>
    </citation>
    <scope>NUCLEOTIDE SEQUENCE</scope>
    <source>
        <strain evidence="2">6276</strain>
    </source>
</reference>
<dbReference type="Proteomes" id="UP000823928">
    <property type="component" value="Unassembled WGS sequence"/>
</dbReference>
<proteinExistence type="predicted"/>
<dbReference type="SUPFAM" id="SSF51445">
    <property type="entry name" value="(Trans)glycosidases"/>
    <property type="match status" value="1"/>
</dbReference>
<evidence type="ECO:0000256" key="1">
    <source>
        <dbReference type="SAM" id="SignalP"/>
    </source>
</evidence>
<sequence length="514" mass="58309">MNMKKLLIMASILFFSAGQVNAKEAWVNNLRTNFLNHSSVIYAVNLRNFNAQDTNKNGVIDFDEGEESGTFLNAIARLDELQANSVNAIHLLPITPVGKMKALGTAGSLYSAAGFNSLNPQLKSDKTMLTIEEQAKKFINEAHERGIAVIVDVPACGSYDFYLQRPELFVKDKSGQPVIPADWTDVRLFNSGTETVINRDVFNVYREYVDYMMDLGVDGIRADVAHSKPAKFWKELIAYSRQRDPQILWLAESSNSWKDSVSEYTVFTPYDKLLEAGFDGYYGSYFNMKNWKTSKDLINQVNLDLNLEKKFGEPKSVIGSFTSHDELSPILVNGEKYSKMIMWLNATLPVNAYFLDGFDTGDKYIYFWANKKAPKTYTDDDFYFVHRGKIDIFNFSAKPGGNNLELQKEFRRANEFKKYVDSLYKTGRFKQLKSNNPAVFAYTVSGNKETVIVIGNMNFRSTEEAYVSVPKFNKNLDVIPISIESVPVSEKGKIKVELMPGEIQILQIGEFEIK</sequence>
<gene>
    <name evidence="2" type="ORF">IAC10_00645</name>
</gene>
<dbReference type="EMBL" id="DVIU01000015">
    <property type="protein sequence ID" value="HIS35126.1"/>
    <property type="molecule type" value="Genomic_DNA"/>
</dbReference>
<dbReference type="AlphaFoldDB" id="A0A9D1EW90"/>
<comment type="caution">
    <text evidence="2">The sequence shown here is derived from an EMBL/GenBank/DDBJ whole genome shotgun (WGS) entry which is preliminary data.</text>
</comment>
<protein>
    <recommendedName>
        <fullName evidence="4">Glycosyl hydrolase family 13 catalytic domain-containing protein</fullName>
    </recommendedName>
</protein>
<feature type="chain" id="PRO_5039257765" description="Glycosyl hydrolase family 13 catalytic domain-containing protein" evidence="1">
    <location>
        <begin position="23"/>
        <end position="514"/>
    </location>
</feature>
<evidence type="ECO:0000313" key="2">
    <source>
        <dbReference type="EMBL" id="HIS35126.1"/>
    </source>
</evidence>
<dbReference type="GO" id="GO:0004556">
    <property type="term" value="F:alpha-amylase activity"/>
    <property type="evidence" value="ECO:0007669"/>
    <property type="project" value="TreeGrafter"/>
</dbReference>
<name>A0A9D1EW90_9BACT</name>
<organism evidence="2 3">
    <name type="scientific">Candidatus Scatousia excrementigallinarum</name>
    <dbReference type="NCBI Taxonomy" id="2840935"/>
    <lineage>
        <taxon>Bacteria</taxon>
        <taxon>Candidatus Scatousia</taxon>
    </lineage>
</organism>